<keyword evidence="2" id="KW-0479">Metal-binding</keyword>
<dbReference type="AlphaFoldDB" id="A0A974SJD3"/>
<dbReference type="SUPFAM" id="SSF55811">
    <property type="entry name" value="Nudix"/>
    <property type="match status" value="1"/>
</dbReference>
<evidence type="ECO:0000256" key="3">
    <source>
        <dbReference type="ARBA" id="ARBA00022801"/>
    </source>
</evidence>
<evidence type="ECO:0000256" key="4">
    <source>
        <dbReference type="ARBA" id="ARBA00022842"/>
    </source>
</evidence>
<dbReference type="Proteomes" id="UP000596427">
    <property type="component" value="Chromosome"/>
</dbReference>
<feature type="region of interest" description="Disordered" evidence="5">
    <location>
        <begin position="162"/>
        <end position="401"/>
    </location>
</feature>
<keyword evidence="3" id="KW-0378">Hydrolase</keyword>
<evidence type="ECO:0000259" key="6">
    <source>
        <dbReference type="PROSITE" id="PS51462"/>
    </source>
</evidence>
<dbReference type="PROSITE" id="PS51462">
    <property type="entry name" value="NUDIX"/>
    <property type="match status" value="1"/>
</dbReference>
<feature type="compositionally biased region" description="Basic and acidic residues" evidence="5">
    <location>
        <begin position="166"/>
        <end position="205"/>
    </location>
</feature>
<evidence type="ECO:0000313" key="7">
    <source>
        <dbReference type="EMBL" id="QRG06278.1"/>
    </source>
</evidence>
<proteinExistence type="predicted"/>
<name>A0A974SJD3_9HYPH</name>
<dbReference type="Gene3D" id="3.90.79.10">
    <property type="entry name" value="Nucleoside Triphosphate Pyrophosphohydrolase"/>
    <property type="match status" value="1"/>
</dbReference>
<accession>A0A974SJD3</accession>
<organism evidence="7 8">
    <name type="scientific">Xanthobacter dioxanivorans</name>
    <dbReference type="NCBI Taxonomy" id="2528964"/>
    <lineage>
        <taxon>Bacteria</taxon>
        <taxon>Pseudomonadati</taxon>
        <taxon>Pseudomonadota</taxon>
        <taxon>Alphaproteobacteria</taxon>
        <taxon>Hyphomicrobiales</taxon>
        <taxon>Xanthobacteraceae</taxon>
        <taxon>Xanthobacter</taxon>
    </lineage>
</organism>
<dbReference type="CDD" id="cd04666">
    <property type="entry name" value="NUDIX_DIPP2_like_Nudt4"/>
    <property type="match status" value="1"/>
</dbReference>
<evidence type="ECO:0000256" key="2">
    <source>
        <dbReference type="ARBA" id="ARBA00022723"/>
    </source>
</evidence>
<keyword evidence="8" id="KW-1185">Reference proteome</keyword>
<evidence type="ECO:0000313" key="8">
    <source>
        <dbReference type="Proteomes" id="UP000596427"/>
    </source>
</evidence>
<dbReference type="KEGG" id="xdi:EZH22_25505"/>
<gene>
    <name evidence="7" type="ORF">EZH22_25505</name>
</gene>
<feature type="compositionally biased region" description="Basic residues" evidence="5">
    <location>
        <begin position="378"/>
        <end position="388"/>
    </location>
</feature>
<evidence type="ECO:0000256" key="1">
    <source>
        <dbReference type="ARBA" id="ARBA00001946"/>
    </source>
</evidence>
<keyword evidence="4" id="KW-0460">Magnesium</keyword>
<evidence type="ECO:0000256" key="5">
    <source>
        <dbReference type="SAM" id="MobiDB-lite"/>
    </source>
</evidence>
<dbReference type="GO" id="GO:0016462">
    <property type="term" value="F:pyrophosphatase activity"/>
    <property type="evidence" value="ECO:0007669"/>
    <property type="project" value="InterPro"/>
</dbReference>
<dbReference type="PANTHER" id="PTHR12629">
    <property type="entry name" value="DIPHOSPHOINOSITOL POLYPHOSPHATE PHOSPHOHYDROLASE"/>
    <property type="match status" value="1"/>
</dbReference>
<dbReference type="PANTHER" id="PTHR12629:SF0">
    <property type="entry name" value="DIPHOSPHOINOSITOL-POLYPHOSPHATE DIPHOSPHATASE"/>
    <property type="match status" value="1"/>
</dbReference>
<sequence>MSHPSDWPAMPIAGGSPGRRVQYAALPYRVRRDGEVQIRLITSRETRRWVLPKGWPMKGLSPPKAAARECYEEAGLMGVIAREPFGMYTYEKRLGTRSVLCDVLVFPLKVKRHLQKWPERFQRHGFWFSVDSAAGAVQEEDLCLLIRAFGDVMARRWEAKLQAAADKPRKEKPASEKPVKEKAAKEKAVKDKAAKEKVAGEKAAPDEAPGASEEGVPRGKAQKPAKAKSAKGRKAPPLPVEAESDPGLPAEVDDRRVAAEAAARGAGGKLAKASRKLAAVAGPDTAAGRGSPLAPAEEPARKPPSAKKAVARKAVKVSAAGKAASRKQASRAPKAAAASVKAAAVKAASAKPTSAKPTSAKPTSTKAPSASSPPAKKPTTKAPRRASPKKTPSGGRKSGPA</sequence>
<comment type="cofactor">
    <cofactor evidence="1">
        <name>Mg(2+)</name>
        <dbReference type="ChEBI" id="CHEBI:18420"/>
    </cofactor>
</comment>
<dbReference type="GO" id="GO:0046872">
    <property type="term" value="F:metal ion binding"/>
    <property type="evidence" value="ECO:0007669"/>
    <property type="project" value="UniProtKB-KW"/>
</dbReference>
<protein>
    <submittedName>
        <fullName evidence="7">NUDIX domain-containing protein</fullName>
    </submittedName>
</protein>
<feature type="domain" description="Nudix hydrolase" evidence="6">
    <location>
        <begin position="18"/>
        <end position="150"/>
    </location>
</feature>
<dbReference type="Pfam" id="PF00293">
    <property type="entry name" value="NUDIX"/>
    <property type="match status" value="1"/>
</dbReference>
<dbReference type="EMBL" id="CP063362">
    <property type="protein sequence ID" value="QRG06278.1"/>
    <property type="molecule type" value="Genomic_DNA"/>
</dbReference>
<dbReference type="InterPro" id="IPR000086">
    <property type="entry name" value="NUDIX_hydrolase_dom"/>
</dbReference>
<feature type="compositionally biased region" description="Low complexity" evidence="5">
    <location>
        <begin position="330"/>
        <end position="374"/>
    </location>
</feature>
<reference evidence="7 8" key="1">
    <citation type="submission" date="2020-10" db="EMBL/GenBank/DDBJ databases">
        <title>Degradation of 1,4-Dioxane by Xanthobacter sp. YN2, via a Novel Group-2 Soluble Di-Iron Monooxygenase.</title>
        <authorList>
            <person name="Ma F."/>
            <person name="Wang Y."/>
            <person name="Yang J."/>
            <person name="Guo H."/>
            <person name="Su D."/>
            <person name="Yu L."/>
        </authorList>
    </citation>
    <scope>NUCLEOTIDE SEQUENCE [LARGE SCALE GENOMIC DNA]</scope>
    <source>
        <strain evidence="7 8">YN2</strain>
    </source>
</reference>
<dbReference type="GO" id="GO:0005737">
    <property type="term" value="C:cytoplasm"/>
    <property type="evidence" value="ECO:0007669"/>
    <property type="project" value="TreeGrafter"/>
</dbReference>
<dbReference type="InterPro" id="IPR047198">
    <property type="entry name" value="DDP-like_NUDIX"/>
</dbReference>
<feature type="compositionally biased region" description="Basic residues" evidence="5">
    <location>
        <begin position="220"/>
        <end position="234"/>
    </location>
</feature>
<dbReference type="InterPro" id="IPR015797">
    <property type="entry name" value="NUDIX_hydrolase-like_dom_sf"/>
</dbReference>